<reference evidence="1" key="1">
    <citation type="submission" date="2018-11" db="EMBL/GenBank/DDBJ databases">
        <authorList>
            <person name="Alioto T."/>
            <person name="Alioto T."/>
        </authorList>
    </citation>
    <scope>NUCLEOTIDE SEQUENCE</scope>
</reference>
<accession>A0A8B6FM79</accession>
<comment type="caution">
    <text evidence="1">The sequence shown here is derived from an EMBL/GenBank/DDBJ whole genome shotgun (WGS) entry which is preliminary data.</text>
</comment>
<organism evidence="1 2">
    <name type="scientific">Mytilus galloprovincialis</name>
    <name type="common">Mediterranean mussel</name>
    <dbReference type="NCBI Taxonomy" id="29158"/>
    <lineage>
        <taxon>Eukaryota</taxon>
        <taxon>Metazoa</taxon>
        <taxon>Spiralia</taxon>
        <taxon>Lophotrochozoa</taxon>
        <taxon>Mollusca</taxon>
        <taxon>Bivalvia</taxon>
        <taxon>Autobranchia</taxon>
        <taxon>Pteriomorphia</taxon>
        <taxon>Mytilida</taxon>
        <taxon>Mytiloidea</taxon>
        <taxon>Mytilidae</taxon>
        <taxon>Mytilinae</taxon>
        <taxon>Mytilus</taxon>
    </lineage>
</organism>
<name>A0A8B6FM79_MYTGA</name>
<proteinExistence type="predicted"/>
<keyword evidence="2" id="KW-1185">Reference proteome</keyword>
<feature type="non-terminal residue" evidence="1">
    <location>
        <position position="1"/>
    </location>
</feature>
<gene>
    <name evidence="1" type="ORF">MGAL_10B001077</name>
</gene>
<protein>
    <submittedName>
        <fullName evidence="1">Uncharacterized protein</fullName>
    </submittedName>
</protein>
<dbReference type="EMBL" id="UYJE01007064">
    <property type="protein sequence ID" value="VDI51482.1"/>
    <property type="molecule type" value="Genomic_DNA"/>
</dbReference>
<evidence type="ECO:0000313" key="2">
    <source>
        <dbReference type="Proteomes" id="UP000596742"/>
    </source>
</evidence>
<evidence type="ECO:0000313" key="1">
    <source>
        <dbReference type="EMBL" id="VDI51482.1"/>
    </source>
</evidence>
<sequence>MEPDMIVEIHKDAKKKDTPVHEELGLSPGIATTVTAAIRDKDVNRKRTVAKTKEFKLQRLKLKSQRSSETRSHEIREGDTYCSNVIADAQEPDLTVIPGPSEDN</sequence>
<dbReference type="Proteomes" id="UP000596742">
    <property type="component" value="Unassembled WGS sequence"/>
</dbReference>
<dbReference type="AlphaFoldDB" id="A0A8B6FM79"/>